<reference evidence="7" key="1">
    <citation type="journal article" date="2019" name="Int. J. Syst. Evol. Microbiol.">
        <title>The Global Catalogue of Microorganisms (GCM) 10K type strain sequencing project: providing services to taxonomists for standard genome sequencing and annotation.</title>
        <authorList>
            <consortium name="The Broad Institute Genomics Platform"/>
            <consortium name="The Broad Institute Genome Sequencing Center for Infectious Disease"/>
            <person name="Wu L."/>
            <person name="Ma J."/>
        </authorList>
    </citation>
    <scope>NUCLEOTIDE SEQUENCE [LARGE SCALE GENOMIC DNA]</scope>
    <source>
        <strain evidence="7">CGMCC 1.12286</strain>
    </source>
</reference>
<evidence type="ECO:0000313" key="6">
    <source>
        <dbReference type="EMBL" id="MFD1677208.1"/>
    </source>
</evidence>
<evidence type="ECO:0000256" key="4">
    <source>
        <dbReference type="ARBA" id="ARBA00022840"/>
    </source>
</evidence>
<dbReference type="PANTHER" id="PTHR43776:SF7">
    <property type="entry name" value="D,D-DIPEPTIDE TRANSPORT ATP-BINDING PROTEIN DDPF-RELATED"/>
    <property type="match status" value="1"/>
</dbReference>
<dbReference type="InterPro" id="IPR013563">
    <property type="entry name" value="Oligopep_ABC_C"/>
</dbReference>
<evidence type="ECO:0000256" key="3">
    <source>
        <dbReference type="ARBA" id="ARBA00022741"/>
    </source>
</evidence>
<dbReference type="EMBL" id="JBHUCX010000089">
    <property type="protein sequence ID" value="MFD1677208.1"/>
    <property type="molecule type" value="Genomic_DNA"/>
</dbReference>
<comment type="caution">
    <text evidence="6">The sequence shown here is derived from an EMBL/GenBank/DDBJ whole genome shotgun (WGS) entry which is preliminary data.</text>
</comment>
<dbReference type="InterPro" id="IPR027417">
    <property type="entry name" value="P-loop_NTPase"/>
</dbReference>
<dbReference type="Pfam" id="PF08352">
    <property type="entry name" value="oligo_HPY"/>
    <property type="match status" value="1"/>
</dbReference>
<keyword evidence="3" id="KW-0547">Nucleotide-binding</keyword>
<dbReference type="InterPro" id="IPR003593">
    <property type="entry name" value="AAA+_ATPase"/>
</dbReference>
<name>A0ABW4JNJ5_9BACL</name>
<dbReference type="SUPFAM" id="SSF52540">
    <property type="entry name" value="P-loop containing nucleoside triphosphate hydrolases"/>
    <property type="match status" value="1"/>
</dbReference>
<evidence type="ECO:0000256" key="1">
    <source>
        <dbReference type="ARBA" id="ARBA00005417"/>
    </source>
</evidence>
<dbReference type="Gene3D" id="3.40.50.300">
    <property type="entry name" value="P-loop containing nucleotide triphosphate hydrolases"/>
    <property type="match status" value="1"/>
</dbReference>
<dbReference type="PROSITE" id="PS00211">
    <property type="entry name" value="ABC_TRANSPORTER_1"/>
    <property type="match status" value="1"/>
</dbReference>
<dbReference type="SMART" id="SM00382">
    <property type="entry name" value="AAA"/>
    <property type="match status" value="1"/>
</dbReference>
<dbReference type="Proteomes" id="UP001597079">
    <property type="component" value="Unassembled WGS sequence"/>
</dbReference>
<accession>A0ABW4JNJ5</accession>
<dbReference type="GO" id="GO:0005524">
    <property type="term" value="F:ATP binding"/>
    <property type="evidence" value="ECO:0007669"/>
    <property type="project" value="UniProtKB-KW"/>
</dbReference>
<comment type="similarity">
    <text evidence="1">Belongs to the ABC transporter superfamily.</text>
</comment>
<dbReference type="InterPro" id="IPR017871">
    <property type="entry name" value="ABC_transporter-like_CS"/>
</dbReference>
<dbReference type="PROSITE" id="PS50893">
    <property type="entry name" value="ABC_TRANSPORTER_2"/>
    <property type="match status" value="1"/>
</dbReference>
<protein>
    <submittedName>
        <fullName evidence="6">Oligopeptide/dipeptide ABC transporter ATP-binding protein</fullName>
    </submittedName>
</protein>
<feature type="domain" description="ABC transporter" evidence="5">
    <location>
        <begin position="13"/>
        <end position="266"/>
    </location>
</feature>
<dbReference type="PANTHER" id="PTHR43776">
    <property type="entry name" value="TRANSPORT ATP-BINDING PROTEIN"/>
    <property type="match status" value="1"/>
</dbReference>
<keyword evidence="4 6" id="KW-0067">ATP-binding</keyword>
<organism evidence="6 7">
    <name type="scientific">Alicyclobacillus fodiniaquatilis</name>
    <dbReference type="NCBI Taxonomy" id="1661150"/>
    <lineage>
        <taxon>Bacteria</taxon>
        <taxon>Bacillati</taxon>
        <taxon>Bacillota</taxon>
        <taxon>Bacilli</taxon>
        <taxon>Bacillales</taxon>
        <taxon>Alicyclobacillaceae</taxon>
        <taxon>Alicyclobacillus</taxon>
    </lineage>
</organism>
<dbReference type="CDD" id="cd03257">
    <property type="entry name" value="ABC_NikE_OppD_transporters"/>
    <property type="match status" value="1"/>
</dbReference>
<dbReference type="InterPro" id="IPR050319">
    <property type="entry name" value="ABC_transp_ATP-bind"/>
</dbReference>
<evidence type="ECO:0000313" key="7">
    <source>
        <dbReference type="Proteomes" id="UP001597079"/>
    </source>
</evidence>
<keyword evidence="2" id="KW-0813">Transport</keyword>
<dbReference type="RefSeq" id="WP_377945123.1">
    <property type="nucleotide sequence ID" value="NZ_JBHUCX010000089.1"/>
</dbReference>
<dbReference type="NCBIfam" id="TIGR01727">
    <property type="entry name" value="oligo_HPY"/>
    <property type="match status" value="1"/>
</dbReference>
<evidence type="ECO:0000256" key="2">
    <source>
        <dbReference type="ARBA" id="ARBA00022448"/>
    </source>
</evidence>
<gene>
    <name evidence="6" type="ORF">ACFSB2_21270</name>
</gene>
<evidence type="ECO:0000259" key="5">
    <source>
        <dbReference type="PROSITE" id="PS50893"/>
    </source>
</evidence>
<dbReference type="InterPro" id="IPR003439">
    <property type="entry name" value="ABC_transporter-like_ATP-bd"/>
</dbReference>
<sequence>MAVQDMRKVKPLLELEDVSVIFERRQGLFSEPTKIGAVVDVNFGIYPGEVVALVGESGCGKTTLGNVVTGLQKPTHGKLSYNGVDLAKMNKQQLQEFRRGVQMVQQDSYAALNPMRTIYQSLSAPILQKKIVKKKDVFQRVCELLSTVELNPPEQFLYKYPHQLSGGQRQRVLMARAISLNPKIIVADEPVSMIDVSLRISILNLMASLNKKMDIAFIYITHDLSTAKYIAQNGRIAVMYLGKLAEIGNVRQVLANPKHPYLQALLSAVPVPDPKVAKGNRSIPLKNFDMPSPANPPKGCRLHPRCPYAEARCETVEPQLTRVDASEVACHRASEIPAWNLVPAQ</sequence>
<proteinExistence type="inferred from homology"/>
<keyword evidence="7" id="KW-1185">Reference proteome</keyword>
<dbReference type="Pfam" id="PF00005">
    <property type="entry name" value="ABC_tran"/>
    <property type="match status" value="1"/>
</dbReference>